<keyword evidence="6" id="KW-1185">Reference proteome</keyword>
<dbReference type="GO" id="GO:0140662">
    <property type="term" value="F:ATP-dependent protein folding chaperone"/>
    <property type="evidence" value="ECO:0007669"/>
    <property type="project" value="InterPro"/>
</dbReference>
<keyword evidence="3" id="KW-0143">Chaperone</keyword>
<reference evidence="5 6" key="1">
    <citation type="journal article" date="2014" name="Appl. Environ. Microbiol.">
        <title>Insights into the Microbial Degradation of Rubber and Gutta-Percha by Analysis of the Complete Genome of Nocardia nova SH22a.</title>
        <authorList>
            <person name="Luo Q."/>
            <person name="Hiessl S."/>
            <person name="Poehlein A."/>
            <person name="Daniel R."/>
            <person name="Steinbuchel A."/>
        </authorList>
    </citation>
    <scope>NUCLEOTIDE SEQUENCE [LARGE SCALE GENOMIC DNA]</scope>
    <source>
        <strain evidence="5">SH22a</strain>
    </source>
</reference>
<gene>
    <name evidence="5" type="ORF">NONO_c72830</name>
</gene>
<dbReference type="InterPro" id="IPR013126">
    <property type="entry name" value="Hsp_70_fam"/>
</dbReference>
<sequence>MTQGQALGVTVGSTRTIAAIGSATANADPADIAVHIRRQRLASMPELSENLLARVGDPVDILLPDGSAVAAADLVAETITQVVSDFSAVSTVATVPAWWSVHTVEAQRQALARAGSETVVLVPEPLAALRHLTAGTAVPDDSAVVVYDLGATGITVSVVGSGAGSGLLAGCVRSTEISGAEFDLSIMRYVLANAMGEKDFDPFDPVVERELSALRRRCALAKHHLSRNTATTIEVRLAGTTREVRLVRDEVEDLLRAPLTDSLRLVHEAVRRAGIGSDEIGRILLTGGGASTGLLTELISAEFTAPLTPLDDPGSLSTRGAALLAADLWSESRSAAARAAAPVPIARAALAPDESETSRLPALGDRTVVEPPPADTAAPVRSGRRRRVAFFAGAAIAVGALASGTLALGTTGTPAPTSATSPAAATSTAVAAPANSAHPGVIENATVNSTGTNRANTAANPVAAPDVTAPGAPASNPPGTGAPAPAAPAPAAAPAPNSPDTPAPGTPAPAANSPTQPAPPAQSPPPATQQPTAPTHSGTPGSQLGNTLNNSLDQVGDTVGTVLQVPGKVLPHQDK</sequence>
<dbReference type="Pfam" id="PF00012">
    <property type="entry name" value="HSP70"/>
    <property type="match status" value="1"/>
</dbReference>
<evidence type="ECO:0000256" key="3">
    <source>
        <dbReference type="ARBA" id="ARBA00023186"/>
    </source>
</evidence>
<dbReference type="PANTHER" id="PTHR42749">
    <property type="entry name" value="CELL SHAPE-DETERMINING PROTEIN MREB"/>
    <property type="match status" value="1"/>
</dbReference>
<feature type="compositionally biased region" description="Polar residues" evidence="4">
    <location>
        <begin position="445"/>
        <end position="459"/>
    </location>
</feature>
<feature type="compositionally biased region" description="Low complexity" evidence="4">
    <location>
        <begin position="412"/>
        <end position="434"/>
    </location>
</feature>
<dbReference type="AlphaFoldDB" id="W5TRN4"/>
<dbReference type="Gene3D" id="3.30.420.40">
    <property type="match status" value="2"/>
</dbReference>
<proteinExistence type="predicted"/>
<keyword evidence="2" id="KW-0067">ATP-binding</keyword>
<evidence type="ECO:0000313" key="6">
    <source>
        <dbReference type="Proteomes" id="UP000019150"/>
    </source>
</evidence>
<dbReference type="InterPro" id="IPR043129">
    <property type="entry name" value="ATPase_NBD"/>
</dbReference>
<dbReference type="Proteomes" id="UP000019150">
    <property type="component" value="Chromosome"/>
</dbReference>
<dbReference type="EMBL" id="CP006850">
    <property type="protein sequence ID" value="AHH22040.1"/>
    <property type="molecule type" value="Genomic_DNA"/>
</dbReference>
<dbReference type="STRING" id="1415166.NONO_c72830"/>
<feature type="compositionally biased region" description="Pro residues" evidence="4">
    <location>
        <begin position="516"/>
        <end position="528"/>
    </location>
</feature>
<dbReference type="KEGG" id="nno:NONO_c72830"/>
<dbReference type="PATRIC" id="fig|1415166.3.peg.7475"/>
<dbReference type="OrthoDB" id="5173286at2"/>
<evidence type="ECO:0000256" key="4">
    <source>
        <dbReference type="SAM" id="MobiDB-lite"/>
    </source>
</evidence>
<organism evidence="5 6">
    <name type="scientific">Nocardia nova SH22a</name>
    <dbReference type="NCBI Taxonomy" id="1415166"/>
    <lineage>
        <taxon>Bacteria</taxon>
        <taxon>Bacillati</taxon>
        <taxon>Actinomycetota</taxon>
        <taxon>Actinomycetes</taxon>
        <taxon>Mycobacteriales</taxon>
        <taxon>Nocardiaceae</taxon>
        <taxon>Nocardia</taxon>
    </lineage>
</organism>
<protein>
    <submittedName>
        <fullName evidence="5">Hsp70-like protein</fullName>
    </submittedName>
</protein>
<evidence type="ECO:0000256" key="1">
    <source>
        <dbReference type="ARBA" id="ARBA00022741"/>
    </source>
</evidence>
<feature type="compositionally biased region" description="Low complexity" evidence="4">
    <location>
        <begin position="469"/>
        <end position="484"/>
    </location>
</feature>
<dbReference type="Gene3D" id="3.90.640.10">
    <property type="entry name" value="Actin, Chain A, domain 4"/>
    <property type="match status" value="1"/>
</dbReference>
<name>W5TRN4_9NOCA</name>
<dbReference type="GO" id="GO:0005524">
    <property type="term" value="F:ATP binding"/>
    <property type="evidence" value="ECO:0007669"/>
    <property type="project" value="UniProtKB-KW"/>
</dbReference>
<feature type="compositionally biased region" description="Pro residues" evidence="4">
    <location>
        <begin position="485"/>
        <end position="507"/>
    </location>
</feature>
<dbReference type="HOGENOM" id="CLU_031030_0_0_11"/>
<feature type="region of interest" description="Disordered" evidence="4">
    <location>
        <begin position="412"/>
        <end position="575"/>
    </location>
</feature>
<dbReference type="SUPFAM" id="SSF53067">
    <property type="entry name" value="Actin-like ATPase domain"/>
    <property type="match status" value="2"/>
</dbReference>
<dbReference type="eggNOG" id="COG0443">
    <property type="taxonomic scope" value="Bacteria"/>
</dbReference>
<evidence type="ECO:0000256" key="2">
    <source>
        <dbReference type="ARBA" id="ARBA00022840"/>
    </source>
</evidence>
<dbReference type="PANTHER" id="PTHR42749:SF1">
    <property type="entry name" value="CELL SHAPE-DETERMINING PROTEIN MREB"/>
    <property type="match status" value="1"/>
</dbReference>
<evidence type="ECO:0000313" key="5">
    <source>
        <dbReference type="EMBL" id="AHH22040.1"/>
    </source>
</evidence>
<dbReference type="RefSeq" id="WP_025353317.1">
    <property type="nucleotide sequence ID" value="NZ_CP006850.1"/>
</dbReference>
<accession>W5TRN4</accession>
<keyword evidence="1" id="KW-0547">Nucleotide-binding</keyword>
<feature type="compositionally biased region" description="Polar residues" evidence="4">
    <location>
        <begin position="536"/>
        <end position="553"/>
    </location>
</feature>